<feature type="binding site" evidence="8">
    <location>
        <position position="22"/>
    </location>
    <ligand>
        <name>phosphoenolpyruvate</name>
        <dbReference type="ChEBI" id="CHEBI:58702"/>
    </ligand>
</feature>
<sequence>MRILPKNNPVKNKPFFDIAQDKSLSHRSVIFSFLTRGESRVRGFLQAEDTLSTLNIAKTLGLKIREEGEELVLIPPLKPTLRGRIECNNAGTAMRLYAGLLASNPEGEYEFVGDESLSKRPMERIRIPLQALGATLSHCYAPFILRGGHLKGTAYHSPVASAQIKGAFILASLFAEGKSIFSEPELSRDHTERFLSSLGAEIKNVQREIHITPLLSPLPAYQIHIPNDPSSIIFFVIACLIGKDLQAEFHHVLLNPTRIQAFEVLKRMGAKLNYEIESEHIEPIGKVYVASSVLYGVEVKENIAWLIDEIPALSIAFACAQGVSKVVGAQELKVKECNRIYAIVENLNKLGIEAYELEDGLEVRGGEFRSARVQSYGDHRIAMSFALVGVRVAVEIEESECAKISFPHFFEILREYAEVEE</sequence>
<comment type="similarity">
    <text evidence="2 8">Belongs to the EPSP synthase family.</text>
</comment>
<dbReference type="InterPro" id="IPR013792">
    <property type="entry name" value="RNA3'P_cycl/enolpyr_Trfase_a/b"/>
</dbReference>
<dbReference type="AlphaFoldDB" id="A0A3D8IU56"/>
<feature type="binding site" evidence="8">
    <location>
        <position position="335"/>
    </location>
    <ligand>
        <name>3-phosphoshikimate</name>
        <dbReference type="ChEBI" id="CHEBI:145989"/>
    </ligand>
</feature>
<dbReference type="FunFam" id="3.65.10.10:FF:000005">
    <property type="entry name" value="3-phosphoshikimate 1-carboxyvinyltransferase"/>
    <property type="match status" value="1"/>
</dbReference>
<name>A0A3D8IU56_9HELI</name>
<organism evidence="10 11">
    <name type="scientific">Helicobacter cholecystus</name>
    <dbReference type="NCBI Taxonomy" id="45498"/>
    <lineage>
        <taxon>Bacteria</taxon>
        <taxon>Pseudomonadati</taxon>
        <taxon>Campylobacterota</taxon>
        <taxon>Epsilonproteobacteria</taxon>
        <taxon>Campylobacterales</taxon>
        <taxon>Helicobacteraceae</taxon>
        <taxon>Helicobacter</taxon>
    </lineage>
</organism>
<feature type="binding site" evidence="8">
    <location>
        <position position="22"/>
    </location>
    <ligand>
        <name>3-phosphoshikimate</name>
        <dbReference type="ChEBI" id="CHEBI:145989"/>
    </ligand>
</feature>
<dbReference type="Gene3D" id="3.65.10.10">
    <property type="entry name" value="Enolpyruvate transferase domain"/>
    <property type="match status" value="2"/>
</dbReference>
<dbReference type="PANTHER" id="PTHR21090">
    <property type="entry name" value="AROM/DEHYDROQUINATE SYNTHASE"/>
    <property type="match status" value="1"/>
</dbReference>
<feature type="binding site" evidence="8">
    <location>
        <position position="380"/>
    </location>
    <ligand>
        <name>phosphoenolpyruvate</name>
        <dbReference type="ChEBI" id="CHEBI:58702"/>
    </ligand>
</feature>
<dbReference type="NCBIfam" id="TIGR01356">
    <property type="entry name" value="aroA"/>
    <property type="match status" value="1"/>
</dbReference>
<dbReference type="PROSITE" id="PS00885">
    <property type="entry name" value="EPSP_SYNTHASE_2"/>
    <property type="match status" value="1"/>
</dbReference>
<protein>
    <recommendedName>
        <fullName evidence="8">3-phosphoshikimate 1-carboxyvinyltransferase</fullName>
        <ecNumber evidence="8">2.5.1.19</ecNumber>
    </recommendedName>
    <alternativeName>
        <fullName evidence="8">5-enolpyruvylshikimate-3-phosphate synthase</fullName>
        <shortName evidence="8">EPSP synthase</shortName>
        <shortName evidence="8">EPSPS</shortName>
    </alternativeName>
</protein>
<dbReference type="GO" id="GO:0009073">
    <property type="term" value="P:aromatic amino acid family biosynthetic process"/>
    <property type="evidence" value="ECO:0007669"/>
    <property type="project" value="UniProtKB-KW"/>
</dbReference>
<dbReference type="Pfam" id="PF00275">
    <property type="entry name" value="EPSP_synthase"/>
    <property type="match status" value="1"/>
</dbReference>
<feature type="binding site" evidence="8">
    <location>
        <position position="163"/>
    </location>
    <ligand>
        <name>3-phosphoshikimate</name>
        <dbReference type="ChEBI" id="CHEBI:145989"/>
    </ligand>
</feature>
<feature type="binding site" evidence="8">
    <location>
        <position position="308"/>
    </location>
    <ligand>
        <name>3-phosphoshikimate</name>
        <dbReference type="ChEBI" id="CHEBI:145989"/>
    </ligand>
</feature>
<reference evidence="10 11" key="1">
    <citation type="submission" date="2018-04" db="EMBL/GenBank/DDBJ databases">
        <title>Novel Campyloabacter and Helicobacter Species and Strains.</title>
        <authorList>
            <person name="Mannion A.J."/>
            <person name="Shen Z."/>
            <person name="Fox J.G."/>
        </authorList>
    </citation>
    <scope>NUCLEOTIDE SEQUENCE [LARGE SCALE GENOMIC DNA]</scope>
    <source>
        <strain evidence="10 11">ATCC 700242</strain>
    </source>
</reference>
<comment type="caution">
    <text evidence="8">Lacks conserved residue(s) required for the propagation of feature annotation.</text>
</comment>
<comment type="caution">
    <text evidence="10">The sequence shown here is derived from an EMBL/GenBank/DDBJ whole genome shotgun (WGS) entry which is preliminary data.</text>
</comment>
<feature type="binding site" evidence="8">
    <location>
        <position position="163"/>
    </location>
    <ligand>
        <name>phosphoenolpyruvate</name>
        <dbReference type="ChEBI" id="CHEBI:58702"/>
    </ligand>
</feature>
<evidence type="ECO:0000256" key="5">
    <source>
        <dbReference type="ARBA" id="ARBA00022679"/>
    </source>
</evidence>
<evidence type="ECO:0000313" key="11">
    <source>
        <dbReference type="Proteomes" id="UP000257067"/>
    </source>
</evidence>
<gene>
    <name evidence="8 10" type="primary">aroA</name>
    <name evidence="10" type="ORF">CQA62_06270</name>
</gene>
<dbReference type="HAMAP" id="MF_00210">
    <property type="entry name" value="EPSP_synth"/>
    <property type="match status" value="1"/>
</dbReference>
<keyword evidence="11" id="KW-1185">Reference proteome</keyword>
<dbReference type="GO" id="GO:0009423">
    <property type="term" value="P:chorismate biosynthetic process"/>
    <property type="evidence" value="ECO:0007669"/>
    <property type="project" value="UniProtKB-UniRule"/>
</dbReference>
<feature type="binding site" evidence="8">
    <location>
        <position position="23"/>
    </location>
    <ligand>
        <name>3-phosphoshikimate</name>
        <dbReference type="ChEBI" id="CHEBI:145989"/>
    </ligand>
</feature>
<keyword evidence="4 8" id="KW-0028">Amino-acid biosynthesis</keyword>
<feature type="binding site" evidence="8">
    <location>
        <position position="27"/>
    </location>
    <ligand>
        <name>3-phosphoshikimate</name>
        <dbReference type="ChEBI" id="CHEBI:145989"/>
    </ligand>
</feature>
<dbReference type="InterPro" id="IPR001986">
    <property type="entry name" value="Enolpyruvate_Tfrase_dom"/>
</dbReference>
<dbReference type="SUPFAM" id="SSF55205">
    <property type="entry name" value="EPT/RTPC-like"/>
    <property type="match status" value="1"/>
</dbReference>
<feature type="domain" description="Enolpyruvate transferase" evidence="9">
    <location>
        <begin position="18"/>
        <end position="413"/>
    </location>
</feature>
<dbReference type="OrthoDB" id="9809920at2"/>
<dbReference type="InterPro" id="IPR006264">
    <property type="entry name" value="EPSP_synthase"/>
</dbReference>
<dbReference type="InterPro" id="IPR023193">
    <property type="entry name" value="EPSP_synthase_CS"/>
</dbReference>
<feature type="binding site" evidence="8">
    <location>
        <position position="339"/>
    </location>
    <ligand>
        <name>phosphoenolpyruvate</name>
        <dbReference type="ChEBI" id="CHEBI:58702"/>
    </ligand>
</feature>
<keyword evidence="5 8" id="KW-0808">Transferase</keyword>
<evidence type="ECO:0000256" key="3">
    <source>
        <dbReference type="ARBA" id="ARBA00022490"/>
    </source>
</evidence>
<dbReference type="EMBL" id="NXLU01000010">
    <property type="protein sequence ID" value="RDU68174.1"/>
    <property type="molecule type" value="Genomic_DNA"/>
</dbReference>
<comment type="pathway">
    <text evidence="1 8">Metabolic intermediate biosynthesis; chorismate biosynthesis; chorismate from D-erythrose 4-phosphate and phosphoenolpyruvate: step 6/7.</text>
</comment>
<evidence type="ECO:0000259" key="9">
    <source>
        <dbReference type="Pfam" id="PF00275"/>
    </source>
</evidence>
<feature type="active site" description="Proton acceptor" evidence="8">
    <location>
        <position position="308"/>
    </location>
</feature>
<dbReference type="InterPro" id="IPR036968">
    <property type="entry name" value="Enolpyruvate_Tfrase_sf"/>
</dbReference>
<accession>A0A3D8IU56</accession>
<comment type="catalytic activity">
    <reaction evidence="7">
        <text>3-phosphoshikimate + phosphoenolpyruvate = 5-O-(1-carboxyvinyl)-3-phosphoshikimate + phosphate</text>
        <dbReference type="Rhea" id="RHEA:21256"/>
        <dbReference type="ChEBI" id="CHEBI:43474"/>
        <dbReference type="ChEBI" id="CHEBI:57701"/>
        <dbReference type="ChEBI" id="CHEBI:58702"/>
        <dbReference type="ChEBI" id="CHEBI:145989"/>
        <dbReference type="EC" id="2.5.1.19"/>
    </reaction>
    <physiologicalReaction direction="left-to-right" evidence="7">
        <dbReference type="Rhea" id="RHEA:21257"/>
    </physiologicalReaction>
</comment>
<evidence type="ECO:0000256" key="8">
    <source>
        <dbReference type="HAMAP-Rule" id="MF_00210"/>
    </source>
</evidence>
<evidence type="ECO:0000313" key="10">
    <source>
        <dbReference type="EMBL" id="RDU68174.1"/>
    </source>
</evidence>
<feature type="binding site" evidence="8">
    <location>
        <position position="91"/>
    </location>
    <ligand>
        <name>phosphoenolpyruvate</name>
        <dbReference type="ChEBI" id="CHEBI:58702"/>
    </ligand>
</feature>
<dbReference type="PANTHER" id="PTHR21090:SF5">
    <property type="entry name" value="PENTAFUNCTIONAL AROM POLYPEPTIDE"/>
    <property type="match status" value="1"/>
</dbReference>
<feature type="binding site" evidence="8">
    <location>
        <position position="161"/>
    </location>
    <ligand>
        <name>3-phosphoshikimate</name>
        <dbReference type="ChEBI" id="CHEBI:145989"/>
    </ligand>
</feature>
<comment type="subcellular location">
    <subcellularLocation>
        <location evidence="8">Cytoplasm</location>
    </subcellularLocation>
</comment>
<evidence type="ECO:0000256" key="1">
    <source>
        <dbReference type="ARBA" id="ARBA00004811"/>
    </source>
</evidence>
<keyword evidence="3 8" id="KW-0963">Cytoplasm</keyword>
<evidence type="ECO:0000256" key="2">
    <source>
        <dbReference type="ARBA" id="ARBA00009948"/>
    </source>
</evidence>
<proteinExistence type="inferred from homology"/>
<dbReference type="RefSeq" id="WP_104725000.1">
    <property type="nucleotide sequence ID" value="NZ_FZNE01000011.1"/>
</dbReference>
<feature type="binding site" evidence="8">
    <location>
        <position position="120"/>
    </location>
    <ligand>
        <name>phosphoenolpyruvate</name>
        <dbReference type="ChEBI" id="CHEBI:58702"/>
    </ligand>
</feature>
<dbReference type="CDD" id="cd01556">
    <property type="entry name" value="EPSP_synthase"/>
    <property type="match status" value="1"/>
</dbReference>
<dbReference type="PIRSF" id="PIRSF000505">
    <property type="entry name" value="EPSPS"/>
    <property type="match status" value="1"/>
</dbReference>
<comment type="function">
    <text evidence="8">Catalyzes the transfer of the enolpyruvyl moiety of phosphoenolpyruvate (PEP) to the 5-hydroxyl of shikimate-3-phosphate (S3P) to produce enolpyruvyl shikimate-3-phosphate and inorganic phosphate.</text>
</comment>
<dbReference type="GO" id="GO:0005737">
    <property type="term" value="C:cytoplasm"/>
    <property type="evidence" value="ECO:0007669"/>
    <property type="project" value="UniProtKB-SubCell"/>
</dbReference>
<dbReference type="UniPathway" id="UPA00053">
    <property type="reaction ID" value="UER00089"/>
</dbReference>
<dbReference type="GO" id="GO:0008652">
    <property type="term" value="P:amino acid biosynthetic process"/>
    <property type="evidence" value="ECO:0007669"/>
    <property type="project" value="UniProtKB-KW"/>
</dbReference>
<dbReference type="Proteomes" id="UP000257067">
    <property type="component" value="Unassembled WGS sequence"/>
</dbReference>
<keyword evidence="6 8" id="KW-0057">Aromatic amino acid biosynthesis</keyword>
<dbReference type="GO" id="GO:0003866">
    <property type="term" value="F:3-phosphoshikimate 1-carboxyvinyltransferase activity"/>
    <property type="evidence" value="ECO:0007669"/>
    <property type="project" value="UniProtKB-UniRule"/>
</dbReference>
<evidence type="ECO:0000256" key="6">
    <source>
        <dbReference type="ARBA" id="ARBA00023141"/>
    </source>
</evidence>
<evidence type="ECO:0000256" key="4">
    <source>
        <dbReference type="ARBA" id="ARBA00022605"/>
    </source>
</evidence>
<evidence type="ECO:0000256" key="7">
    <source>
        <dbReference type="ARBA" id="ARBA00044633"/>
    </source>
</evidence>
<dbReference type="EC" id="2.5.1.19" evidence="8"/>
<comment type="subunit">
    <text evidence="8">Monomer.</text>
</comment>